<organism evidence="1">
    <name type="scientific">virus sp. ct9pU4</name>
    <dbReference type="NCBI Taxonomy" id="2828248"/>
    <lineage>
        <taxon>Viruses</taxon>
    </lineage>
</organism>
<name>A0A8S5RBM1_9VIRU</name>
<sequence>MFIFLFESHLDSAYEYRDFVPFELFVIQCVFS</sequence>
<dbReference type="EMBL" id="BK059087">
    <property type="protein sequence ID" value="DAE28461.1"/>
    <property type="molecule type" value="Genomic_DNA"/>
</dbReference>
<evidence type="ECO:0000313" key="1">
    <source>
        <dbReference type="EMBL" id="DAE28461.1"/>
    </source>
</evidence>
<accession>A0A8S5RBM1</accession>
<reference evidence="1" key="1">
    <citation type="journal article" date="2021" name="Proc. Natl. Acad. Sci. U.S.A.">
        <title>A Catalog of Tens of Thousands of Viruses from Human Metagenomes Reveals Hidden Associations with Chronic Diseases.</title>
        <authorList>
            <person name="Tisza M.J."/>
            <person name="Buck C.B."/>
        </authorList>
    </citation>
    <scope>NUCLEOTIDE SEQUENCE</scope>
    <source>
        <strain evidence="1">Ct9pU4</strain>
    </source>
</reference>
<protein>
    <submittedName>
        <fullName evidence="1">Uncharacterized protein</fullName>
    </submittedName>
</protein>
<proteinExistence type="predicted"/>